<sequence length="74" mass="8172">MTKPHTKEKDETQNDIHSQTASGGLDEGKVTSAAEQTDTDNKMIAIIRATPRKEGEDEPTYYARPQAALKDLVK</sequence>
<proteinExistence type="predicted"/>
<protein>
    <submittedName>
        <fullName evidence="2">Uncharacterized protein</fullName>
    </submittedName>
</protein>
<evidence type="ECO:0000256" key="1">
    <source>
        <dbReference type="SAM" id="MobiDB-lite"/>
    </source>
</evidence>
<evidence type="ECO:0000313" key="2">
    <source>
        <dbReference type="EMBL" id="HGW29770.1"/>
    </source>
</evidence>
<accession>A0A7C4TJI8</accession>
<dbReference type="AlphaFoldDB" id="A0A7C4TJI8"/>
<feature type="region of interest" description="Disordered" evidence="1">
    <location>
        <begin position="1"/>
        <end position="74"/>
    </location>
</feature>
<comment type="caution">
    <text evidence="2">The sequence shown here is derived from an EMBL/GenBank/DDBJ whole genome shotgun (WGS) entry which is preliminary data.</text>
</comment>
<reference evidence="2" key="1">
    <citation type="journal article" date="2020" name="mSystems">
        <title>Genome- and Community-Level Interaction Insights into Carbon Utilization and Element Cycling Functions of Hydrothermarchaeota in Hydrothermal Sediment.</title>
        <authorList>
            <person name="Zhou Z."/>
            <person name="Liu Y."/>
            <person name="Xu W."/>
            <person name="Pan J."/>
            <person name="Luo Z.H."/>
            <person name="Li M."/>
        </authorList>
    </citation>
    <scope>NUCLEOTIDE SEQUENCE [LARGE SCALE GENOMIC DNA]</scope>
    <source>
        <strain evidence="2">SpSt-417</strain>
    </source>
</reference>
<name>A0A7C4TJI8_UNCKA</name>
<dbReference type="EMBL" id="DSRT01000134">
    <property type="protein sequence ID" value="HGW29770.1"/>
    <property type="molecule type" value="Genomic_DNA"/>
</dbReference>
<gene>
    <name evidence="2" type="ORF">ENR63_02510</name>
</gene>
<organism evidence="2">
    <name type="scientific">candidate division WWE3 bacterium</name>
    <dbReference type="NCBI Taxonomy" id="2053526"/>
    <lineage>
        <taxon>Bacteria</taxon>
        <taxon>Katanobacteria</taxon>
    </lineage>
</organism>
<feature type="compositionally biased region" description="Basic and acidic residues" evidence="1">
    <location>
        <begin position="1"/>
        <end position="14"/>
    </location>
</feature>